<name>A0AAD8PD71_BABGI</name>
<organism evidence="2 3">
    <name type="scientific">Babesia gibsoni</name>
    <dbReference type="NCBI Taxonomy" id="33632"/>
    <lineage>
        <taxon>Eukaryota</taxon>
        <taxon>Sar</taxon>
        <taxon>Alveolata</taxon>
        <taxon>Apicomplexa</taxon>
        <taxon>Aconoidasida</taxon>
        <taxon>Piroplasmida</taxon>
        <taxon>Babesiidae</taxon>
        <taxon>Babesia</taxon>
    </lineage>
</organism>
<proteinExistence type="predicted"/>
<feature type="compositionally biased region" description="Polar residues" evidence="1">
    <location>
        <begin position="505"/>
        <end position="515"/>
    </location>
</feature>
<reference evidence="2" key="1">
    <citation type="submission" date="2023-08" db="EMBL/GenBank/DDBJ databases">
        <title>Draft sequence of the Babesia gibsoni genome.</title>
        <authorList>
            <person name="Yamagishi J.Y."/>
            <person name="Xuan X.X."/>
        </authorList>
    </citation>
    <scope>NUCLEOTIDE SEQUENCE</scope>
    <source>
        <strain evidence="2">Azabu</strain>
    </source>
</reference>
<gene>
    <name evidence="2" type="ORF">BgAZ_305460</name>
</gene>
<dbReference type="AlphaFoldDB" id="A0AAD8PD71"/>
<sequence length="691" mass="78487">MVSFVEVWTRSLELWLAELHKAILRNRKKGLLNFLTVLSHSKGFLAFAQALIHCRGDRDDPLVSLLLMLSKLSRKQIIDASFAKLLTHRSMSNLFEEEAHLRKHKNAVTVSIISRSILAALTPTILHVFLSRRGNSLESQHNCHCYSAILEDVRKVVKAEDLTSCPVFFRPSRRSLSRNHRKAHQSLFNVFHAEKLDRAIFNLSFGKRFFWQVHPKDNEEVETLVQAVKDSDTSKECPIDNTSGLFEVLVAISRLYKPKEFGSVPYSLFNFYEELPASHPVIKSRVENALVYIQRLRSLDLEFKNGRTHMLKEAAKSNEELLQTMRSRMLPRTTSTKLKRDRRLQYRRNDTIRGLASSSNYLLPPNAEGALLGANDSALSSVVSSCLLFFSVNVSGFLKICSAIRNNGHHKVRTVLRRLLVFAAEAMILSEGGVVSAGEPPVTLKPPAMVYYTFMGVLEAICSNEVIDITPSTLILSKDTATRWINDDIVHSVSNSEGRERRSLESGNVASSNGSVCNNLSKDQLIANLKGMVLQDGKVITHAFPLLSNRDALMKSVQCKIHKRVYMSENNVLHLIKAHATVFRLMFDHLVGAFCEIRQGFTSMYHEDKANFGKRVSEVFIGKHQLTAEDGRMSYNKLMQQYSLYAYTQLVFAKFTARMTHDMFLRAFWLSNNHMERLSSRLRIGINDTYL</sequence>
<dbReference type="Proteomes" id="UP001230268">
    <property type="component" value="Unassembled WGS sequence"/>
</dbReference>
<feature type="region of interest" description="Disordered" evidence="1">
    <location>
        <begin position="496"/>
        <end position="515"/>
    </location>
</feature>
<accession>A0AAD8PD71</accession>
<evidence type="ECO:0000256" key="1">
    <source>
        <dbReference type="SAM" id="MobiDB-lite"/>
    </source>
</evidence>
<comment type="caution">
    <text evidence="2">The sequence shown here is derived from an EMBL/GenBank/DDBJ whole genome shotgun (WGS) entry which is preliminary data.</text>
</comment>
<dbReference type="EMBL" id="JAVEPI010000003">
    <property type="protein sequence ID" value="KAK1443028.1"/>
    <property type="molecule type" value="Genomic_DNA"/>
</dbReference>
<keyword evidence="3" id="KW-1185">Reference proteome</keyword>
<protein>
    <submittedName>
        <fullName evidence="2">Uncharacterized protein</fullName>
    </submittedName>
</protein>
<evidence type="ECO:0000313" key="3">
    <source>
        <dbReference type="Proteomes" id="UP001230268"/>
    </source>
</evidence>
<evidence type="ECO:0000313" key="2">
    <source>
        <dbReference type="EMBL" id="KAK1443028.1"/>
    </source>
</evidence>